<sequence length="60" mass="6285">MNIISNTLLQLKVARLGALTGGSLATIGWHEAGEPMMAIACGIATAVWALVVISDYLTKE</sequence>
<proteinExistence type="predicted"/>
<accession>A0A0F9L7K9</accession>
<feature type="transmembrane region" description="Helical" evidence="1">
    <location>
        <begin position="36"/>
        <end position="57"/>
    </location>
</feature>
<reference evidence="2" key="1">
    <citation type="journal article" date="2015" name="Nature">
        <title>Complex archaea that bridge the gap between prokaryotes and eukaryotes.</title>
        <authorList>
            <person name="Spang A."/>
            <person name="Saw J.H."/>
            <person name="Jorgensen S.L."/>
            <person name="Zaremba-Niedzwiedzka K."/>
            <person name="Martijn J."/>
            <person name="Lind A.E."/>
            <person name="van Eijk R."/>
            <person name="Schleper C."/>
            <person name="Guy L."/>
            <person name="Ettema T.J."/>
        </authorList>
    </citation>
    <scope>NUCLEOTIDE SEQUENCE</scope>
</reference>
<name>A0A0F9L7K9_9ZZZZ</name>
<gene>
    <name evidence="2" type="ORF">LCGC14_1309820</name>
</gene>
<keyword evidence="1" id="KW-0472">Membrane</keyword>
<dbReference type="EMBL" id="LAZR01007720">
    <property type="protein sequence ID" value="KKM83386.1"/>
    <property type="molecule type" value="Genomic_DNA"/>
</dbReference>
<evidence type="ECO:0008006" key="3">
    <source>
        <dbReference type="Google" id="ProtNLM"/>
    </source>
</evidence>
<evidence type="ECO:0000256" key="1">
    <source>
        <dbReference type="SAM" id="Phobius"/>
    </source>
</evidence>
<feature type="transmembrane region" description="Helical" evidence="1">
    <location>
        <begin position="12"/>
        <end position="30"/>
    </location>
</feature>
<evidence type="ECO:0000313" key="2">
    <source>
        <dbReference type="EMBL" id="KKM83386.1"/>
    </source>
</evidence>
<comment type="caution">
    <text evidence="2">The sequence shown here is derived from an EMBL/GenBank/DDBJ whole genome shotgun (WGS) entry which is preliminary data.</text>
</comment>
<organism evidence="2">
    <name type="scientific">marine sediment metagenome</name>
    <dbReference type="NCBI Taxonomy" id="412755"/>
    <lineage>
        <taxon>unclassified sequences</taxon>
        <taxon>metagenomes</taxon>
        <taxon>ecological metagenomes</taxon>
    </lineage>
</organism>
<dbReference type="AlphaFoldDB" id="A0A0F9L7K9"/>
<protein>
    <recommendedName>
        <fullName evidence="3">Holin</fullName>
    </recommendedName>
</protein>
<keyword evidence="1" id="KW-0812">Transmembrane</keyword>
<keyword evidence="1" id="KW-1133">Transmembrane helix</keyword>